<evidence type="ECO:0000313" key="8">
    <source>
        <dbReference type="EMBL" id="WPK24661.1"/>
    </source>
</evidence>
<proteinExistence type="inferred from homology"/>
<comment type="cofactor">
    <cofactor evidence="1">
        <name>pyridoxal 5'-phosphate</name>
        <dbReference type="ChEBI" id="CHEBI:597326"/>
    </cofactor>
</comment>
<evidence type="ECO:0000256" key="2">
    <source>
        <dbReference type="ARBA" id="ARBA00007441"/>
    </source>
</evidence>
<reference evidence="8 9" key="1">
    <citation type="submission" date="2023-10" db="EMBL/GenBank/DDBJ databases">
        <title>Draft Genome Sequence of Candida saopaulonensis from a very Premature Infant with Sepsis.</title>
        <authorList>
            <person name="Ning Y."/>
            <person name="Dai R."/>
            <person name="Xiao M."/>
            <person name="Xu Y."/>
            <person name="Yan Q."/>
            <person name="Zhang L."/>
        </authorList>
    </citation>
    <scope>NUCLEOTIDE SEQUENCE [LARGE SCALE GENOMIC DNA]</scope>
    <source>
        <strain evidence="8 9">19XY460</strain>
    </source>
</reference>
<keyword evidence="5" id="KW-0808">Transferase</keyword>
<dbReference type="Proteomes" id="UP001338582">
    <property type="component" value="Chromosome 2"/>
</dbReference>
<evidence type="ECO:0000256" key="5">
    <source>
        <dbReference type="ARBA" id="ARBA00022679"/>
    </source>
</evidence>
<dbReference type="GO" id="GO:0005829">
    <property type="term" value="C:cytosol"/>
    <property type="evidence" value="ECO:0007669"/>
    <property type="project" value="TreeGrafter"/>
</dbReference>
<name>A0AAX4H8B8_9ASCO</name>
<evidence type="ECO:0000256" key="6">
    <source>
        <dbReference type="ARBA" id="ARBA00022898"/>
    </source>
</evidence>
<dbReference type="GeneID" id="88173006"/>
<dbReference type="PANTHER" id="PTHR11879:SF55">
    <property type="entry name" value="GLUTAMATE OXALOACETATE TRANSAMINASE 1, ISOFORM B"/>
    <property type="match status" value="1"/>
</dbReference>
<dbReference type="EMBL" id="CP138895">
    <property type="protein sequence ID" value="WPK24661.1"/>
    <property type="molecule type" value="Genomic_DNA"/>
</dbReference>
<dbReference type="PRINTS" id="PR00799">
    <property type="entry name" value="TRANSAMINASE"/>
</dbReference>
<dbReference type="InterPro" id="IPR004839">
    <property type="entry name" value="Aminotransferase_I/II_large"/>
</dbReference>
<organism evidence="8 9">
    <name type="scientific">Australozyma saopauloensis</name>
    <dbReference type="NCBI Taxonomy" id="291208"/>
    <lineage>
        <taxon>Eukaryota</taxon>
        <taxon>Fungi</taxon>
        <taxon>Dikarya</taxon>
        <taxon>Ascomycota</taxon>
        <taxon>Saccharomycotina</taxon>
        <taxon>Pichiomycetes</taxon>
        <taxon>Metschnikowiaceae</taxon>
        <taxon>Australozyma</taxon>
    </lineage>
</organism>
<dbReference type="AlphaFoldDB" id="A0AAX4H8B8"/>
<comment type="similarity">
    <text evidence="2">Belongs to the class-I pyridoxal-phosphate-dependent aminotransferase family.</text>
</comment>
<evidence type="ECO:0000259" key="7">
    <source>
        <dbReference type="Pfam" id="PF00155"/>
    </source>
</evidence>
<dbReference type="GO" id="GO:0004069">
    <property type="term" value="F:L-aspartate:2-oxoglutarate aminotransferase activity"/>
    <property type="evidence" value="ECO:0007669"/>
    <property type="project" value="TreeGrafter"/>
</dbReference>
<dbReference type="RefSeq" id="XP_062877044.1">
    <property type="nucleotide sequence ID" value="XM_063020974.1"/>
</dbReference>
<feature type="domain" description="Aminotransferase class I/classII large" evidence="7">
    <location>
        <begin position="30"/>
        <end position="390"/>
    </location>
</feature>
<dbReference type="GO" id="GO:0006532">
    <property type="term" value="P:aspartate biosynthetic process"/>
    <property type="evidence" value="ECO:0007669"/>
    <property type="project" value="TreeGrafter"/>
</dbReference>
<dbReference type="CDD" id="cd00609">
    <property type="entry name" value="AAT_like"/>
    <property type="match status" value="1"/>
</dbReference>
<keyword evidence="4" id="KW-0032">Aminotransferase</keyword>
<dbReference type="InterPro" id="IPR015424">
    <property type="entry name" value="PyrdxlP-dep_Trfase"/>
</dbReference>
<dbReference type="PANTHER" id="PTHR11879">
    <property type="entry name" value="ASPARTATE AMINOTRANSFERASE"/>
    <property type="match status" value="1"/>
</dbReference>
<keyword evidence="6" id="KW-0663">Pyridoxal phosphate</keyword>
<accession>A0AAX4H8B8</accession>
<evidence type="ECO:0000256" key="1">
    <source>
        <dbReference type="ARBA" id="ARBA00001933"/>
    </source>
</evidence>
<dbReference type="Pfam" id="PF00155">
    <property type="entry name" value="Aminotran_1_2"/>
    <property type="match status" value="1"/>
</dbReference>
<dbReference type="Gene3D" id="3.90.1150.10">
    <property type="entry name" value="Aspartate Aminotransferase, domain 1"/>
    <property type="match status" value="1"/>
</dbReference>
<evidence type="ECO:0000256" key="3">
    <source>
        <dbReference type="ARBA" id="ARBA00011738"/>
    </source>
</evidence>
<sequence>MPSVFSGLEESSVDPIINLMIACKKDDHPNKIDVSVGVYQSESGDPHYVFPCVRAAKEHLMEKDPGHCYTLMTGIADYLSSAQKTIFGANPSNVASVQAVAGSGSLHLAFSLLKSIGYKDFYIGTPSWSNYRGMIEHVGCNYIEYPYYNYETRSVDIEAVKKALNEAPSKSVFVLQAVCHNPTGCDLSHDQWSLIFDIIQQRGLFLVFDIAYQGLSSGDVNKDAWAIREAYSRKMEFIACQSYSKNLGLYSERAGCTHVCTWDLANQNTVTSKLVAISRNEVSFAPAFGARIAALVQTDPRLQQMWAEDVLRVGSRLQDVRKQALDWFVKLQTPGDWSHILELAGLFWFSGITQLQSEKLIEEYHIYALSNGRVNVAGLNNSNVEYFCRSVDAIVRKFPSN</sequence>
<gene>
    <name evidence="8" type="ORF">PUMCH_001941</name>
</gene>
<evidence type="ECO:0000313" key="9">
    <source>
        <dbReference type="Proteomes" id="UP001338582"/>
    </source>
</evidence>
<keyword evidence="9" id="KW-1185">Reference proteome</keyword>
<dbReference type="InterPro" id="IPR000796">
    <property type="entry name" value="Asp_trans"/>
</dbReference>
<protein>
    <recommendedName>
        <fullName evidence="7">Aminotransferase class I/classII large domain-containing protein</fullName>
    </recommendedName>
</protein>
<dbReference type="Gene3D" id="3.40.640.10">
    <property type="entry name" value="Type I PLP-dependent aspartate aminotransferase-like (Major domain)"/>
    <property type="match status" value="1"/>
</dbReference>
<dbReference type="KEGG" id="asau:88173006"/>
<dbReference type="InterPro" id="IPR015421">
    <property type="entry name" value="PyrdxlP-dep_Trfase_major"/>
</dbReference>
<comment type="subunit">
    <text evidence="3">Homodimer.</text>
</comment>
<dbReference type="InterPro" id="IPR015422">
    <property type="entry name" value="PyrdxlP-dep_Trfase_small"/>
</dbReference>
<dbReference type="SUPFAM" id="SSF53383">
    <property type="entry name" value="PLP-dependent transferases"/>
    <property type="match status" value="1"/>
</dbReference>
<dbReference type="GO" id="GO:0030170">
    <property type="term" value="F:pyridoxal phosphate binding"/>
    <property type="evidence" value="ECO:0007669"/>
    <property type="project" value="InterPro"/>
</dbReference>
<evidence type="ECO:0000256" key="4">
    <source>
        <dbReference type="ARBA" id="ARBA00022576"/>
    </source>
</evidence>